<dbReference type="Pfam" id="PF04468">
    <property type="entry name" value="PSP1"/>
    <property type="match status" value="1"/>
</dbReference>
<dbReference type="PANTHER" id="PTHR43830:SF3">
    <property type="entry name" value="PROTEIN PSP1"/>
    <property type="match status" value="1"/>
</dbReference>
<keyword evidence="3" id="KW-1185">Reference proteome</keyword>
<evidence type="ECO:0000259" key="1">
    <source>
        <dbReference type="PROSITE" id="PS51411"/>
    </source>
</evidence>
<dbReference type="PROSITE" id="PS51411">
    <property type="entry name" value="PSP1_C"/>
    <property type="match status" value="1"/>
</dbReference>
<organism evidence="2 3">
    <name type="scientific">Rarispira pelagica</name>
    <dbReference type="NCBI Taxonomy" id="3141764"/>
    <lineage>
        <taxon>Bacteria</taxon>
        <taxon>Pseudomonadati</taxon>
        <taxon>Spirochaetota</taxon>
        <taxon>Spirochaetia</taxon>
        <taxon>Winmispirales</taxon>
        <taxon>Winmispiraceae</taxon>
        <taxon>Rarispira</taxon>
    </lineage>
</organism>
<gene>
    <name evidence="2" type="ORF">WKV44_09695</name>
</gene>
<evidence type="ECO:0000313" key="2">
    <source>
        <dbReference type="EMBL" id="MEM5948811.1"/>
    </source>
</evidence>
<reference evidence="2 3" key="1">
    <citation type="submission" date="2024-03" db="EMBL/GenBank/DDBJ databases">
        <title>Ignisphaera cupida sp. nov., a hyperthermophilic hydrolytic archaeon from a hot spring of Kamchatka, and proposal of Ignisphaeraceae fam. nov.</title>
        <authorList>
            <person name="Podosokorskaya O.A."/>
            <person name="Elcheninov A.G."/>
            <person name="Maltseva A.I."/>
            <person name="Zayulina K.S."/>
            <person name="Novikov A."/>
            <person name="Merkel A.Y."/>
        </authorList>
    </citation>
    <scope>NUCLEOTIDE SEQUENCE [LARGE SCALE GENOMIC DNA]</scope>
    <source>
        <strain evidence="2 3">38H-sp</strain>
    </source>
</reference>
<evidence type="ECO:0000313" key="3">
    <source>
        <dbReference type="Proteomes" id="UP001466331"/>
    </source>
</evidence>
<dbReference type="PANTHER" id="PTHR43830">
    <property type="entry name" value="PROTEIN PSP1"/>
    <property type="match status" value="1"/>
</dbReference>
<accession>A0ABU9UEC9</accession>
<protein>
    <submittedName>
        <fullName evidence="2">Stage 0 sporulation family protein</fullName>
    </submittedName>
</protein>
<dbReference type="InterPro" id="IPR047767">
    <property type="entry name" value="PSP1-like"/>
</dbReference>
<proteinExistence type="predicted"/>
<comment type="caution">
    <text evidence="2">The sequence shown here is derived from an EMBL/GenBank/DDBJ whole genome shotgun (WGS) entry which is preliminary data.</text>
</comment>
<dbReference type="Proteomes" id="UP001466331">
    <property type="component" value="Unassembled WGS sequence"/>
</dbReference>
<dbReference type="RefSeq" id="WP_420070261.1">
    <property type="nucleotide sequence ID" value="NZ_JBCHKQ010000005.1"/>
</dbReference>
<dbReference type="EMBL" id="JBCHKQ010000005">
    <property type="protein sequence ID" value="MEM5948811.1"/>
    <property type="molecule type" value="Genomic_DNA"/>
</dbReference>
<dbReference type="InterPro" id="IPR007557">
    <property type="entry name" value="PSP1_C"/>
</dbReference>
<sequence>MQHLKYKTCNDCAVSCDKKQRYKIETHFVLVKVLHTSETEICSVPQDLEIFSTDYVIVQSKYGRDLAIVLGPAKSERESLSEEKDTSVKELYRKATEEDIVKYNKNIEEEKKAFDLCLDKIKEHGLDMKLVSVHYLTDEPKILFFFTADGRVDFRALVKDLVSMFKKRIELRQIGVRDEARLVGGVGVCGRSLCCHSVTDHLVPVSIKMAKVQNISLNSMKISGPCGRLLCCLAYEYDIYEQERQEYPVENTRVEYDGMFFKVTEVNILSQKIYLSGPDGQFLVVGRENIVYSNDRWMIKPDVEL</sequence>
<dbReference type="NCBIfam" id="NF041131">
    <property type="entry name" value="RicT_YaaT_fam"/>
    <property type="match status" value="1"/>
</dbReference>
<name>A0ABU9UEC9_9SPIR</name>
<feature type="domain" description="PSP1 C-terminal" evidence="1">
    <location>
        <begin position="89"/>
        <end position="174"/>
    </location>
</feature>